<evidence type="ECO:0000256" key="2">
    <source>
        <dbReference type="ARBA" id="ARBA00004236"/>
    </source>
</evidence>
<dbReference type="InterPro" id="IPR050732">
    <property type="entry name" value="Beta-glucan_modifiers"/>
</dbReference>
<comment type="function">
    <text evidence="11">Glucanases play a role in cell expansion during growth, in cell-cell fusion during mating, and in spore release during sporulation. This enzyme may be involved in beta-glucan degradation. Active on laminarin and lichenan.</text>
</comment>
<evidence type="ECO:0000256" key="11">
    <source>
        <dbReference type="ARBA" id="ARBA00037649"/>
    </source>
</evidence>
<name>A0A418FLF6_APHAT</name>
<reference evidence="14 15" key="1">
    <citation type="submission" date="2018-08" db="EMBL/GenBank/DDBJ databases">
        <title>Aphanomyces genome sequencing and annotation.</title>
        <authorList>
            <person name="Minardi D."/>
            <person name="Oidtmann B."/>
            <person name="Van Der Giezen M."/>
            <person name="Studholme D.J."/>
        </authorList>
    </citation>
    <scope>NUCLEOTIDE SEQUENCE [LARGE SCALE GENOMIC DNA]</scope>
    <source>
        <strain evidence="14 15">Da</strain>
    </source>
</reference>
<keyword evidence="7" id="KW-0325">Glycoprotein</keyword>
<dbReference type="InterPro" id="IPR017853">
    <property type="entry name" value="GH"/>
</dbReference>
<dbReference type="PANTHER" id="PTHR16631:SF17">
    <property type="entry name" value="GLUCAN ENDO-1,3-BETA-GLUCOSIDASE BTGC"/>
    <property type="match status" value="1"/>
</dbReference>
<keyword evidence="10" id="KW-0624">Polysaccharide degradation</keyword>
<dbReference type="Proteomes" id="UP000285430">
    <property type="component" value="Unassembled WGS sequence"/>
</dbReference>
<dbReference type="GO" id="GO:0071555">
    <property type="term" value="P:cell wall organization"/>
    <property type="evidence" value="ECO:0007669"/>
    <property type="project" value="UniProtKB-KW"/>
</dbReference>
<evidence type="ECO:0000256" key="3">
    <source>
        <dbReference type="ARBA" id="ARBA00012780"/>
    </source>
</evidence>
<keyword evidence="4" id="KW-1003">Cell membrane</keyword>
<evidence type="ECO:0000256" key="13">
    <source>
        <dbReference type="ARBA" id="ARBA00043078"/>
    </source>
</evidence>
<comment type="catalytic activity">
    <reaction evidence="1">
        <text>Hydrolysis of (1-&gt;3)-beta-D-glucosidic linkages in (1-&gt;3)-beta-D-glucans.</text>
        <dbReference type="EC" id="3.2.1.39"/>
    </reaction>
</comment>
<keyword evidence="5" id="KW-0378">Hydrolase</keyword>
<evidence type="ECO:0000256" key="12">
    <source>
        <dbReference type="ARBA" id="ARBA00042373"/>
    </source>
</evidence>
<dbReference type="PANTHER" id="PTHR16631">
    <property type="entry name" value="GLUCAN 1,3-BETA-GLUCOSIDASE"/>
    <property type="match status" value="1"/>
</dbReference>
<evidence type="ECO:0000256" key="10">
    <source>
        <dbReference type="ARBA" id="ARBA00023326"/>
    </source>
</evidence>
<dbReference type="GO" id="GO:0042973">
    <property type="term" value="F:glucan endo-1,3-beta-D-glucosidase activity"/>
    <property type="evidence" value="ECO:0007669"/>
    <property type="project" value="UniProtKB-EC"/>
</dbReference>
<dbReference type="Gene3D" id="3.20.20.80">
    <property type="entry name" value="Glycosidases"/>
    <property type="match status" value="1"/>
</dbReference>
<evidence type="ECO:0000256" key="5">
    <source>
        <dbReference type="ARBA" id="ARBA00022801"/>
    </source>
</evidence>
<dbReference type="GO" id="GO:0000272">
    <property type="term" value="P:polysaccharide catabolic process"/>
    <property type="evidence" value="ECO:0007669"/>
    <property type="project" value="UniProtKB-KW"/>
</dbReference>
<gene>
    <name evidence="14" type="ORF">DYB37_012890</name>
</gene>
<organism evidence="14 15">
    <name type="scientific">Aphanomyces astaci</name>
    <name type="common">Crayfish plague agent</name>
    <dbReference type="NCBI Taxonomy" id="112090"/>
    <lineage>
        <taxon>Eukaryota</taxon>
        <taxon>Sar</taxon>
        <taxon>Stramenopiles</taxon>
        <taxon>Oomycota</taxon>
        <taxon>Saprolegniomycetes</taxon>
        <taxon>Saprolegniales</taxon>
        <taxon>Verrucalvaceae</taxon>
        <taxon>Aphanomyces</taxon>
    </lineage>
</organism>
<evidence type="ECO:0000313" key="15">
    <source>
        <dbReference type="Proteomes" id="UP000285430"/>
    </source>
</evidence>
<comment type="subcellular location">
    <subcellularLocation>
        <location evidence="2">Cell membrane</location>
    </subcellularLocation>
</comment>
<dbReference type="GO" id="GO:0005886">
    <property type="term" value="C:plasma membrane"/>
    <property type="evidence" value="ECO:0007669"/>
    <property type="project" value="UniProtKB-SubCell"/>
</dbReference>
<keyword evidence="6" id="KW-0472">Membrane</keyword>
<accession>A0A418FLF6</accession>
<evidence type="ECO:0000256" key="7">
    <source>
        <dbReference type="ARBA" id="ARBA00023180"/>
    </source>
</evidence>
<evidence type="ECO:0000256" key="9">
    <source>
        <dbReference type="ARBA" id="ARBA00023316"/>
    </source>
</evidence>
<dbReference type="PROSITE" id="PS50231">
    <property type="entry name" value="RICIN_B_LECTIN"/>
    <property type="match status" value="1"/>
</dbReference>
<dbReference type="InterPro" id="IPR035992">
    <property type="entry name" value="Ricin_B-like_lectins"/>
</dbReference>
<dbReference type="EC" id="3.2.1.39" evidence="3"/>
<evidence type="ECO:0000256" key="4">
    <source>
        <dbReference type="ARBA" id="ARBA00022475"/>
    </source>
</evidence>
<dbReference type="VEuPathDB" id="FungiDB:H257_11634"/>
<proteinExistence type="predicted"/>
<feature type="non-terminal residue" evidence="14">
    <location>
        <position position="1"/>
    </location>
</feature>
<evidence type="ECO:0000256" key="6">
    <source>
        <dbReference type="ARBA" id="ARBA00023136"/>
    </source>
</evidence>
<dbReference type="SUPFAM" id="SSF51445">
    <property type="entry name" value="(Trans)glycosidases"/>
    <property type="match status" value="1"/>
</dbReference>
<dbReference type="Gene3D" id="2.80.10.50">
    <property type="match status" value="1"/>
</dbReference>
<keyword evidence="8" id="KW-0119">Carbohydrate metabolism</keyword>
<evidence type="ECO:0000256" key="8">
    <source>
        <dbReference type="ARBA" id="ARBA00023277"/>
    </source>
</evidence>
<keyword evidence="9" id="KW-0961">Cell wall biogenesis/degradation</keyword>
<evidence type="ECO:0000256" key="1">
    <source>
        <dbReference type="ARBA" id="ARBA00000382"/>
    </source>
</evidence>
<dbReference type="AlphaFoldDB" id="A0A418FLF6"/>
<protein>
    <recommendedName>
        <fullName evidence="3">glucan endo-1,3-beta-D-glucosidase</fullName>
        <ecNumber evidence="3">3.2.1.39</ecNumber>
    </recommendedName>
    <alternativeName>
        <fullName evidence="13">Endo-1,3-beta-glucanase btgC</fullName>
    </alternativeName>
    <alternativeName>
        <fullName evidence="12">Laminarinase btgC</fullName>
    </alternativeName>
</protein>
<dbReference type="SUPFAM" id="SSF50370">
    <property type="entry name" value="Ricin B-like lectins"/>
    <property type="match status" value="1"/>
</dbReference>
<comment type="caution">
    <text evidence="14">The sequence shown here is derived from an EMBL/GenBank/DDBJ whole genome shotgun (WGS) entry which is preliminary data.</text>
</comment>
<sequence>PMKVPSSLAIATAFAASSVAELDAKFYGINYDFRTSQWGGCKSSHTIGDDFNILRRVTSSVRIYGTDDCAKRLIDAARNIGLNVWLGLWSEVGTTFVRDGREEKVVDSFPSQFKALRDLVNGTKLINNDNILGIQVSSEALYRYYVKGAGNTTGSSDRHGIDTVVDHLKTVRSYLRDHNLTFPVVISDIMDMYTMFPELYDEVDVVAVNQFSFWENKTAEEGAHFTFKRFQEQETRAKRAGKLILLHEAGWSTAGEDPIVTEASPQAQGVFTQDFLTLAARQNLNAFYFAAFDLPFGSTEIERNFGIHYSNRTLKPRVNAVHVGAPLQAVRLWAGDNVIKAHRYWNADDDSVNENFGHVYAAKPSVGPSGVWDDEIWLWDYKTNILYSKSSNQCLESVGNNNTQTLGTSPCSNVTNDQKWSFENGYIVNHNDAKFCIDVDVHGSCETTPNGNLVVKMSPCNVTKRRTLPIISDLARIELIEFGIKTDGVLTELSGKVTWQTTRQLDKAHHQWFYDLITTQSIKNRFSSTCLDAPKRMNGGDVLLSECNATNVNQNASDEVDALVYLLWCDKKDTNQQWNLKLVFFEA</sequence>
<evidence type="ECO:0000313" key="14">
    <source>
        <dbReference type="EMBL" id="RHZ31404.1"/>
    </source>
</evidence>
<dbReference type="EMBL" id="QUTH01001200">
    <property type="protein sequence ID" value="RHZ31404.1"/>
    <property type="molecule type" value="Genomic_DNA"/>
</dbReference>